<organism evidence="1 2">
    <name type="scientific">Acer saccharum</name>
    <name type="common">Sugar maple</name>
    <dbReference type="NCBI Taxonomy" id="4024"/>
    <lineage>
        <taxon>Eukaryota</taxon>
        <taxon>Viridiplantae</taxon>
        <taxon>Streptophyta</taxon>
        <taxon>Embryophyta</taxon>
        <taxon>Tracheophyta</taxon>
        <taxon>Spermatophyta</taxon>
        <taxon>Magnoliopsida</taxon>
        <taxon>eudicotyledons</taxon>
        <taxon>Gunneridae</taxon>
        <taxon>Pentapetalae</taxon>
        <taxon>rosids</taxon>
        <taxon>malvids</taxon>
        <taxon>Sapindales</taxon>
        <taxon>Sapindaceae</taxon>
        <taxon>Hippocastanoideae</taxon>
        <taxon>Acereae</taxon>
        <taxon>Acer</taxon>
    </lineage>
</organism>
<evidence type="ECO:0000313" key="1">
    <source>
        <dbReference type="EMBL" id="KAK0579285.1"/>
    </source>
</evidence>
<dbReference type="SUPFAM" id="SSF48452">
    <property type="entry name" value="TPR-like"/>
    <property type="match status" value="1"/>
</dbReference>
<dbReference type="AlphaFoldDB" id="A0AA39RX74"/>
<accession>A0AA39RX74</accession>
<keyword evidence="2" id="KW-1185">Reference proteome</keyword>
<proteinExistence type="predicted"/>
<gene>
    <name evidence="1" type="ORF">LWI29_024008</name>
</gene>
<dbReference type="PANTHER" id="PTHR36888">
    <property type="entry name" value="TETRATRICOPEPTIDE-LIKE HELICAL DOMAIN-CONTAINING PROTEIN-RELATED"/>
    <property type="match status" value="1"/>
</dbReference>
<protein>
    <submittedName>
        <fullName evidence="1">Uncharacterized protein</fullName>
    </submittedName>
</protein>
<name>A0AA39RX74_ACESA</name>
<comment type="caution">
    <text evidence="1">The sequence shown here is derived from an EMBL/GenBank/DDBJ whole genome shotgun (WGS) entry which is preliminary data.</text>
</comment>
<sequence length="360" mass="40665">MKMDLHEEKMNLGRTGANAKGFIESKEYSYRNNRLQFMNNCASLNMGRTDGARAWESHNNLLDSMDFRVGWKHMESETSFVQEQLLKKSNEAYRSSDDNDNEIYRSRFRVVNTECDSSLVDHLSAQGSEAGSSLSSPFADDVVFDWYVTEANDLLKQAEECIRSSSDQEHAEIILYNSAMLLSKATAMKPMILLGNTYLLHGGLKLRISRELRSILSRSDPLSVEKQKRAGRKYRFALSIDGNDVRALYNWGLALSFHAQLIADIGPEAAFDADKVFLTAIDKFDSVYAPDALFRWGAVLQQRSRLQPSNSKEKVKLLQQAIRLYEDALHMDSDNLQGKGTHCCHVCLSLITFAFSGTNV</sequence>
<dbReference type="EMBL" id="JAUESC010000385">
    <property type="protein sequence ID" value="KAK0579285.1"/>
    <property type="molecule type" value="Genomic_DNA"/>
</dbReference>
<evidence type="ECO:0000313" key="2">
    <source>
        <dbReference type="Proteomes" id="UP001168877"/>
    </source>
</evidence>
<dbReference type="Proteomes" id="UP001168877">
    <property type="component" value="Unassembled WGS sequence"/>
</dbReference>
<dbReference type="InterPro" id="IPR011990">
    <property type="entry name" value="TPR-like_helical_dom_sf"/>
</dbReference>
<reference evidence="1" key="1">
    <citation type="journal article" date="2022" name="Plant J.">
        <title>Strategies of tolerance reflected in two North American maple genomes.</title>
        <authorList>
            <person name="McEvoy S.L."/>
            <person name="Sezen U.U."/>
            <person name="Trouern-Trend A."/>
            <person name="McMahon S.M."/>
            <person name="Schaberg P.G."/>
            <person name="Yang J."/>
            <person name="Wegrzyn J.L."/>
            <person name="Swenson N.G."/>
        </authorList>
    </citation>
    <scope>NUCLEOTIDE SEQUENCE</scope>
    <source>
        <strain evidence="1">NS2018</strain>
    </source>
</reference>
<dbReference type="PANTHER" id="PTHR36888:SF2">
    <property type="entry name" value="TETRATRICOPEPTIDE REPEAT (TPR)-LIKE SUPERFAMILY PROTEIN"/>
    <property type="match status" value="1"/>
</dbReference>
<reference evidence="1" key="2">
    <citation type="submission" date="2023-06" db="EMBL/GenBank/DDBJ databases">
        <authorList>
            <person name="Swenson N.G."/>
            <person name="Wegrzyn J.L."/>
            <person name="Mcevoy S.L."/>
        </authorList>
    </citation>
    <scope>NUCLEOTIDE SEQUENCE</scope>
    <source>
        <strain evidence="1">NS2018</strain>
        <tissue evidence="1">Leaf</tissue>
    </source>
</reference>
<dbReference type="Gene3D" id="1.25.40.10">
    <property type="entry name" value="Tetratricopeptide repeat domain"/>
    <property type="match status" value="1"/>
</dbReference>